<dbReference type="Pfam" id="PF11074">
    <property type="entry name" value="DUF2779"/>
    <property type="match status" value="1"/>
</dbReference>
<accession>A0A2W7G906</accession>
<sequence length="259" mass="30155">MNINKNYIYIDFEAISNPFARILSIPANTPFAYSLGALNLEGKLETKTFIIDFAKTNSIKDIWGKLKKNIIKHIYQINPHLKINEIIFIGHNPVLEKKILSKMFSKNEIRALLDDNSNPNLSLSKLTGPIFKDEYFAKTKKSIIESNIPTLKKIMVKNNGFIASFVGFWLYVNSLSNLRSNDKRKKYFIPLKKNTILKELRNYSKDDVNKMLYLSLNPSETSLLIKRYLYKKELLRLLKNIDFDDDLTIGQIKEKIWNL</sequence>
<evidence type="ECO:0000259" key="1">
    <source>
        <dbReference type="Pfam" id="PF11074"/>
    </source>
</evidence>
<feature type="domain" description="DUF2779" evidence="1">
    <location>
        <begin position="8"/>
        <end position="114"/>
    </location>
</feature>
<keyword evidence="3" id="KW-1185">Reference proteome</keyword>
<protein>
    <submittedName>
        <fullName evidence="2">Uncharacterized protein DUF2779</fullName>
    </submittedName>
</protein>
<dbReference type="RefSeq" id="WP_211305402.1">
    <property type="nucleotide sequence ID" value="NZ_QKUB01000001.1"/>
</dbReference>
<dbReference type="Proteomes" id="UP000249646">
    <property type="component" value="Unassembled WGS sequence"/>
</dbReference>
<evidence type="ECO:0000313" key="3">
    <source>
        <dbReference type="Proteomes" id="UP000249646"/>
    </source>
</evidence>
<dbReference type="InterPro" id="IPR021301">
    <property type="entry name" value="DUF2779"/>
</dbReference>
<comment type="caution">
    <text evidence="2">The sequence shown here is derived from an EMBL/GenBank/DDBJ whole genome shotgun (WGS) entry which is preliminary data.</text>
</comment>
<name>A0A2W7G906_9BACT</name>
<proteinExistence type="predicted"/>
<organism evidence="2 3">
    <name type="scientific">Metamycoplasma auris</name>
    <dbReference type="NCBI Taxonomy" id="51363"/>
    <lineage>
        <taxon>Bacteria</taxon>
        <taxon>Bacillati</taxon>
        <taxon>Mycoplasmatota</taxon>
        <taxon>Mycoplasmoidales</taxon>
        <taxon>Metamycoplasmataceae</taxon>
        <taxon>Metamycoplasma</taxon>
    </lineage>
</organism>
<dbReference type="EMBL" id="QKUB01000001">
    <property type="protein sequence ID" value="PZW01535.1"/>
    <property type="molecule type" value="Genomic_DNA"/>
</dbReference>
<gene>
    <name evidence="2" type="ORF">BCF89_10155</name>
</gene>
<evidence type="ECO:0000313" key="2">
    <source>
        <dbReference type="EMBL" id="PZW01535.1"/>
    </source>
</evidence>
<reference evidence="2 3" key="1">
    <citation type="submission" date="2018-06" db="EMBL/GenBank/DDBJ databases">
        <title>Genomic Encyclopedia of Archaeal and Bacterial Type Strains, Phase II (KMG-II): from individual species to whole genera.</title>
        <authorList>
            <person name="Goeker M."/>
        </authorList>
    </citation>
    <scope>NUCLEOTIDE SEQUENCE [LARGE SCALE GENOMIC DNA]</scope>
    <source>
        <strain evidence="2 3">ATCC 51348</strain>
    </source>
</reference>
<dbReference type="AlphaFoldDB" id="A0A2W7G906"/>